<comment type="catalytic activity">
    <reaction evidence="11">
        <text>a plastoquinone + NADH + (n+1) H(+)(in) = a plastoquinol + NAD(+) + n H(+)(out)</text>
        <dbReference type="Rhea" id="RHEA:42608"/>
        <dbReference type="Rhea" id="RHEA-COMP:9561"/>
        <dbReference type="Rhea" id="RHEA-COMP:9562"/>
        <dbReference type="ChEBI" id="CHEBI:15378"/>
        <dbReference type="ChEBI" id="CHEBI:17757"/>
        <dbReference type="ChEBI" id="CHEBI:57540"/>
        <dbReference type="ChEBI" id="CHEBI:57945"/>
        <dbReference type="ChEBI" id="CHEBI:62192"/>
    </reaction>
</comment>
<dbReference type="EnsemblPlants" id="Solyc07g041630.1.1">
    <property type="protein sequence ID" value="Solyc07g041630.1.1"/>
    <property type="gene ID" value="Solyc07g041630.1"/>
</dbReference>
<evidence type="ECO:0000313" key="14">
    <source>
        <dbReference type="EnsemblPlants" id="Solyc07g041630.1.1"/>
    </source>
</evidence>
<evidence type="ECO:0000259" key="13">
    <source>
        <dbReference type="Pfam" id="PF00361"/>
    </source>
</evidence>
<dbReference type="InterPro" id="IPR001750">
    <property type="entry name" value="ND/Mrp_TM"/>
</dbReference>
<dbReference type="Gramene" id="Solyc07g041630.1.1">
    <property type="protein sequence ID" value="Solyc07g041630.1.1"/>
    <property type="gene ID" value="Solyc07g041630.1"/>
</dbReference>
<evidence type="ECO:0000256" key="7">
    <source>
        <dbReference type="ARBA" id="ARBA00022989"/>
    </source>
</evidence>
<comment type="subcellular location">
    <subcellularLocation>
        <location evidence="1">Membrane</location>
        <topology evidence="1">Multi-pass membrane protein</topology>
    </subcellularLocation>
    <subcellularLocation>
        <location evidence="2">Plastid</location>
        <location evidence="2">Chloroplast thylakoid membrane</location>
    </subcellularLocation>
</comment>
<dbReference type="PaxDb" id="4081-Solyc07g041630.1.1"/>
<dbReference type="GO" id="GO:0009535">
    <property type="term" value="C:chloroplast thylakoid membrane"/>
    <property type="evidence" value="ECO:0007669"/>
    <property type="project" value="UniProtKB-SubCell"/>
</dbReference>
<comment type="catalytic activity">
    <reaction evidence="10">
        <text>a plastoquinone + NADPH + (n+1) H(+)(in) = a plastoquinol + NADP(+) + n H(+)(out)</text>
        <dbReference type="Rhea" id="RHEA:42612"/>
        <dbReference type="Rhea" id="RHEA-COMP:9561"/>
        <dbReference type="Rhea" id="RHEA-COMP:9562"/>
        <dbReference type="ChEBI" id="CHEBI:15378"/>
        <dbReference type="ChEBI" id="CHEBI:17757"/>
        <dbReference type="ChEBI" id="CHEBI:57783"/>
        <dbReference type="ChEBI" id="CHEBI:58349"/>
        <dbReference type="ChEBI" id="CHEBI:62192"/>
    </reaction>
</comment>
<dbReference type="GO" id="GO:0045271">
    <property type="term" value="C:respiratory chain complex I"/>
    <property type="evidence" value="ECO:0000318"/>
    <property type="project" value="GO_Central"/>
</dbReference>
<keyword evidence="8" id="KW-0520">NAD</keyword>
<keyword evidence="15" id="KW-1185">Reference proteome</keyword>
<proteinExistence type="predicted"/>
<feature type="transmembrane region" description="Helical" evidence="12">
    <location>
        <begin position="102"/>
        <end position="125"/>
    </location>
</feature>
<dbReference type="Proteomes" id="UP000004994">
    <property type="component" value="Chromosome 7"/>
</dbReference>
<evidence type="ECO:0000256" key="12">
    <source>
        <dbReference type="SAM" id="Phobius"/>
    </source>
</evidence>
<feature type="transmembrane region" description="Helical" evidence="12">
    <location>
        <begin position="20"/>
        <end position="38"/>
    </location>
</feature>
<reference evidence="14" key="2">
    <citation type="submission" date="2015-06" db="UniProtKB">
        <authorList>
            <consortium name="EnsemblPlants"/>
        </authorList>
    </citation>
    <scope>IDENTIFICATION</scope>
    <source>
        <strain evidence="14">cv. Heinz 1706</strain>
    </source>
</reference>
<evidence type="ECO:0000256" key="2">
    <source>
        <dbReference type="ARBA" id="ARBA00004334"/>
    </source>
</evidence>
<sequence>MLDPDIYKDSPAPFTTFLSIALKTLFLRIFHVFVFMVIMELHCNKSSFSPDYGKTRVKYIADLGALAKTNPILAITFAITMFSYVKIPPLAGFVENSICSLLIWVVGLLPSPVGVVTSVIGRWAAERFPRVSLRDQRQFSVHQTSTFPFYDWFIKN</sequence>
<dbReference type="AlphaFoldDB" id="K4CE31"/>
<keyword evidence="6" id="KW-1278">Translocase</keyword>
<evidence type="ECO:0000313" key="15">
    <source>
        <dbReference type="Proteomes" id="UP000004994"/>
    </source>
</evidence>
<feature type="domain" description="NADH:quinone oxidoreductase/Mrp antiporter transmembrane" evidence="13">
    <location>
        <begin position="40"/>
        <end position="98"/>
    </location>
</feature>
<evidence type="ECO:0000256" key="5">
    <source>
        <dbReference type="ARBA" id="ARBA00022692"/>
    </source>
</evidence>
<keyword evidence="5 12" id="KW-0812">Transmembrane</keyword>
<dbReference type="eggNOG" id="KOG4668">
    <property type="taxonomic scope" value="Eukaryota"/>
</dbReference>
<dbReference type="STRING" id="4081.K4CE31"/>
<dbReference type="GO" id="GO:1902600">
    <property type="term" value="P:proton transmembrane transport"/>
    <property type="evidence" value="ECO:0007669"/>
    <property type="project" value="GOC"/>
</dbReference>
<evidence type="ECO:0000256" key="8">
    <source>
        <dbReference type="ARBA" id="ARBA00023027"/>
    </source>
</evidence>
<reference evidence="14" key="1">
    <citation type="journal article" date="2012" name="Nature">
        <title>The tomato genome sequence provides insights into fleshy fruit evolution.</title>
        <authorList>
            <consortium name="Tomato Genome Consortium"/>
        </authorList>
    </citation>
    <scope>NUCLEOTIDE SEQUENCE [LARGE SCALE GENOMIC DNA]</scope>
    <source>
        <strain evidence="14">cv. Heinz 1706</strain>
    </source>
</reference>
<accession>K4CE31</accession>
<dbReference type="PANTHER" id="PTHR22773">
    <property type="entry name" value="NADH DEHYDROGENASE"/>
    <property type="match status" value="1"/>
</dbReference>
<dbReference type="GO" id="GO:0022904">
    <property type="term" value="P:respiratory electron transport chain"/>
    <property type="evidence" value="ECO:0000318"/>
    <property type="project" value="GO_Central"/>
</dbReference>
<dbReference type="Pfam" id="PF00361">
    <property type="entry name" value="Proton_antipo_M"/>
    <property type="match status" value="1"/>
</dbReference>
<feature type="transmembrane region" description="Helical" evidence="12">
    <location>
        <begin position="59"/>
        <end position="82"/>
    </location>
</feature>
<keyword evidence="9 12" id="KW-0472">Membrane</keyword>
<evidence type="ECO:0000256" key="4">
    <source>
        <dbReference type="ARBA" id="ARBA00022640"/>
    </source>
</evidence>
<keyword evidence="4" id="KW-0934">Plastid</keyword>
<protein>
    <recommendedName>
        <fullName evidence="13">NADH:quinone oxidoreductase/Mrp antiporter transmembrane domain-containing protein</fullName>
    </recommendedName>
</protein>
<evidence type="ECO:0000256" key="9">
    <source>
        <dbReference type="ARBA" id="ARBA00023136"/>
    </source>
</evidence>
<keyword evidence="3" id="KW-0813">Transport</keyword>
<name>K4CE31_SOLLC</name>
<organism evidence="14">
    <name type="scientific">Solanum lycopersicum</name>
    <name type="common">Tomato</name>
    <name type="synonym">Lycopersicon esculentum</name>
    <dbReference type="NCBI Taxonomy" id="4081"/>
    <lineage>
        <taxon>Eukaryota</taxon>
        <taxon>Viridiplantae</taxon>
        <taxon>Streptophyta</taxon>
        <taxon>Embryophyta</taxon>
        <taxon>Tracheophyta</taxon>
        <taxon>Spermatophyta</taxon>
        <taxon>Magnoliopsida</taxon>
        <taxon>eudicotyledons</taxon>
        <taxon>Gunneridae</taxon>
        <taxon>Pentapetalae</taxon>
        <taxon>asterids</taxon>
        <taxon>lamiids</taxon>
        <taxon>Solanales</taxon>
        <taxon>Solanaceae</taxon>
        <taxon>Solanoideae</taxon>
        <taxon>Solaneae</taxon>
        <taxon>Solanum</taxon>
        <taxon>Solanum subgen. Lycopersicon</taxon>
    </lineage>
</organism>
<evidence type="ECO:0000256" key="1">
    <source>
        <dbReference type="ARBA" id="ARBA00004141"/>
    </source>
</evidence>
<evidence type="ECO:0000256" key="3">
    <source>
        <dbReference type="ARBA" id="ARBA00022448"/>
    </source>
</evidence>
<evidence type="ECO:0000256" key="6">
    <source>
        <dbReference type="ARBA" id="ARBA00022967"/>
    </source>
</evidence>
<dbReference type="InParanoid" id="K4CE31"/>
<evidence type="ECO:0000256" key="11">
    <source>
        <dbReference type="ARBA" id="ARBA00048026"/>
    </source>
</evidence>
<evidence type="ECO:0000256" key="10">
    <source>
        <dbReference type="ARBA" id="ARBA00047726"/>
    </source>
</evidence>
<keyword evidence="7 12" id="KW-1133">Transmembrane helix</keyword>
<dbReference type="HOGENOM" id="CLU_1689781_0_0_1"/>